<feature type="non-terminal residue" evidence="2">
    <location>
        <position position="1"/>
    </location>
</feature>
<evidence type="ECO:0000313" key="3">
    <source>
        <dbReference type="Proteomes" id="UP000054485"/>
    </source>
</evidence>
<keyword evidence="3" id="KW-1185">Reference proteome</keyword>
<protein>
    <submittedName>
        <fullName evidence="2">Uncharacterized protein</fullName>
    </submittedName>
</protein>
<sequence length="117" mass="12518">RSMPASRAALTRCVCEECIEKGGYDERGAPKGVLMAERSIPAHVQHVKAESAERAASTKAGKPTVSSITNDLGHLTLSMNPSQPPSFSSSRTMIWSAQDRATLLQFLSLPCQITSSS</sequence>
<dbReference type="InParanoid" id="A0A0D0AE89"/>
<dbReference type="OrthoDB" id="2633576at2759"/>
<dbReference type="AlphaFoldDB" id="A0A0D0AE89"/>
<reference evidence="2 3" key="1">
    <citation type="submission" date="2014-04" db="EMBL/GenBank/DDBJ databases">
        <authorList>
            <consortium name="DOE Joint Genome Institute"/>
            <person name="Kuo A."/>
            <person name="Ruytinx J."/>
            <person name="Rineau F."/>
            <person name="Colpaert J."/>
            <person name="Kohler A."/>
            <person name="Nagy L.G."/>
            <person name="Floudas D."/>
            <person name="Copeland A."/>
            <person name="Barry K.W."/>
            <person name="Cichocki N."/>
            <person name="Veneault-Fourrey C."/>
            <person name="LaButti K."/>
            <person name="Lindquist E.A."/>
            <person name="Lipzen A."/>
            <person name="Lundell T."/>
            <person name="Morin E."/>
            <person name="Murat C."/>
            <person name="Sun H."/>
            <person name="Tunlid A."/>
            <person name="Henrissat B."/>
            <person name="Grigoriev I.V."/>
            <person name="Hibbett D.S."/>
            <person name="Martin F."/>
            <person name="Nordberg H.P."/>
            <person name="Cantor M.N."/>
            <person name="Hua S.X."/>
        </authorList>
    </citation>
    <scope>NUCLEOTIDE SEQUENCE [LARGE SCALE GENOMIC DNA]</scope>
    <source>
        <strain evidence="2 3">UH-Slu-Lm8-n1</strain>
    </source>
</reference>
<reference evidence="3" key="2">
    <citation type="submission" date="2015-01" db="EMBL/GenBank/DDBJ databases">
        <title>Evolutionary Origins and Diversification of the Mycorrhizal Mutualists.</title>
        <authorList>
            <consortium name="DOE Joint Genome Institute"/>
            <consortium name="Mycorrhizal Genomics Consortium"/>
            <person name="Kohler A."/>
            <person name="Kuo A."/>
            <person name="Nagy L.G."/>
            <person name="Floudas D."/>
            <person name="Copeland A."/>
            <person name="Barry K.W."/>
            <person name="Cichocki N."/>
            <person name="Veneault-Fourrey C."/>
            <person name="LaButti K."/>
            <person name="Lindquist E.A."/>
            <person name="Lipzen A."/>
            <person name="Lundell T."/>
            <person name="Morin E."/>
            <person name="Murat C."/>
            <person name="Riley R."/>
            <person name="Ohm R."/>
            <person name="Sun H."/>
            <person name="Tunlid A."/>
            <person name="Henrissat B."/>
            <person name="Grigoriev I.V."/>
            <person name="Hibbett D.S."/>
            <person name="Martin F."/>
        </authorList>
    </citation>
    <scope>NUCLEOTIDE SEQUENCE [LARGE SCALE GENOMIC DNA]</scope>
    <source>
        <strain evidence="3">UH-Slu-Lm8-n1</strain>
    </source>
</reference>
<gene>
    <name evidence="2" type="ORF">CY34DRAFT_101335</name>
</gene>
<dbReference type="HOGENOM" id="CLU_2090641_0_0_1"/>
<dbReference type="EMBL" id="KN836207">
    <property type="protein sequence ID" value="KIK32522.1"/>
    <property type="molecule type" value="Genomic_DNA"/>
</dbReference>
<evidence type="ECO:0000256" key="1">
    <source>
        <dbReference type="SAM" id="MobiDB-lite"/>
    </source>
</evidence>
<feature type="region of interest" description="Disordered" evidence="1">
    <location>
        <begin position="49"/>
        <end position="73"/>
    </location>
</feature>
<dbReference type="Proteomes" id="UP000054485">
    <property type="component" value="Unassembled WGS sequence"/>
</dbReference>
<proteinExistence type="predicted"/>
<evidence type="ECO:0000313" key="2">
    <source>
        <dbReference type="EMBL" id="KIK32522.1"/>
    </source>
</evidence>
<accession>A0A0D0AE89</accession>
<name>A0A0D0AE89_9AGAM</name>
<organism evidence="2 3">
    <name type="scientific">Suillus luteus UH-Slu-Lm8-n1</name>
    <dbReference type="NCBI Taxonomy" id="930992"/>
    <lineage>
        <taxon>Eukaryota</taxon>
        <taxon>Fungi</taxon>
        <taxon>Dikarya</taxon>
        <taxon>Basidiomycota</taxon>
        <taxon>Agaricomycotina</taxon>
        <taxon>Agaricomycetes</taxon>
        <taxon>Agaricomycetidae</taxon>
        <taxon>Boletales</taxon>
        <taxon>Suillineae</taxon>
        <taxon>Suillaceae</taxon>
        <taxon>Suillus</taxon>
    </lineage>
</organism>